<dbReference type="eggNOG" id="COG0627">
    <property type="taxonomic scope" value="Bacteria"/>
</dbReference>
<name>B7K5X9_RIPO1</name>
<dbReference type="HOGENOM" id="CLU_839063_0_0_3"/>
<accession>B7K5X9</accession>
<dbReference type="Pfam" id="PF00756">
    <property type="entry name" value="Esterase"/>
    <property type="match status" value="1"/>
</dbReference>
<dbReference type="OrthoDB" id="9777383at2"/>
<dbReference type="AlphaFoldDB" id="B7K5X9"/>
<dbReference type="STRING" id="41431.PCC8801_4097"/>
<dbReference type="SUPFAM" id="SSF53474">
    <property type="entry name" value="alpha/beta-Hydrolases"/>
    <property type="match status" value="1"/>
</dbReference>
<keyword evidence="2" id="KW-1185">Reference proteome</keyword>
<dbReference type="InterPro" id="IPR029058">
    <property type="entry name" value="AB_hydrolase_fold"/>
</dbReference>
<evidence type="ECO:0000313" key="2">
    <source>
        <dbReference type="Proteomes" id="UP000008204"/>
    </source>
</evidence>
<proteinExistence type="predicted"/>
<dbReference type="PANTHER" id="PTHR48098:SF1">
    <property type="entry name" value="DIACYLGLYCEROL ACYLTRANSFERASE_MYCOLYLTRANSFERASE AG85A"/>
    <property type="match status" value="1"/>
</dbReference>
<dbReference type="ESTHER" id="cyap0-c7qst6">
    <property type="family name" value="A85-Feruloyl-Esterase"/>
</dbReference>
<evidence type="ECO:0000313" key="1">
    <source>
        <dbReference type="EMBL" id="ACK68032.1"/>
    </source>
</evidence>
<dbReference type="PANTHER" id="PTHR48098">
    <property type="entry name" value="ENTEROCHELIN ESTERASE-RELATED"/>
    <property type="match status" value="1"/>
</dbReference>
<organism evidence="1 2">
    <name type="scientific">Rippkaea orientalis (strain PCC 8801 / RF-1)</name>
    <name type="common">Cyanothece sp. (strain PCC 8801)</name>
    <dbReference type="NCBI Taxonomy" id="41431"/>
    <lineage>
        <taxon>Bacteria</taxon>
        <taxon>Bacillati</taxon>
        <taxon>Cyanobacteriota</taxon>
        <taxon>Cyanophyceae</taxon>
        <taxon>Oscillatoriophycideae</taxon>
        <taxon>Chroococcales</taxon>
        <taxon>Aphanothecaceae</taxon>
        <taxon>Rippkaea</taxon>
        <taxon>Rippkaea orientalis</taxon>
    </lineage>
</organism>
<dbReference type="InterPro" id="IPR050583">
    <property type="entry name" value="Mycobacterial_A85_antigen"/>
</dbReference>
<protein>
    <submittedName>
        <fullName evidence="1">Putative esterase</fullName>
    </submittedName>
</protein>
<dbReference type="Proteomes" id="UP000008204">
    <property type="component" value="Chromosome"/>
</dbReference>
<dbReference type="InterPro" id="IPR000801">
    <property type="entry name" value="Esterase-like"/>
</dbReference>
<dbReference type="GO" id="GO:0016747">
    <property type="term" value="F:acyltransferase activity, transferring groups other than amino-acyl groups"/>
    <property type="evidence" value="ECO:0007669"/>
    <property type="project" value="TreeGrafter"/>
</dbReference>
<dbReference type="Gene3D" id="3.40.50.1820">
    <property type="entry name" value="alpha/beta hydrolase"/>
    <property type="match status" value="1"/>
</dbReference>
<sequence>MDYLRKIFRVILIAFIALYYVIAANADITVSSKDTSQVSWVTKAVSASGVHFRTFKSKAAGTMVSYHVYSPPIYNRNKTLRLPVLYWLHGTGGGVAGIARLSALFDRAIQDGKIPPMLVVFPNGLATSMWSNSKDGKVPMETVVVKELVPLIDSSYRTIAKREGRLIEGFSMGGYGAARLGLKYPEVFGSVSILAGGPFDINFQGPRARNNPIQRENILRHTFGGDMEYFRAQNPYTLAKQYAAMRRGRLIIRMVVGDRDFTAPDNRSFSELLDRLQIEHSYNEVPGVGHNPITLFEAFGESNWMFYRKIFGKVASSASTTSSLFNR</sequence>
<dbReference type="EMBL" id="CP001287">
    <property type="protein sequence ID" value="ACK68032.1"/>
    <property type="molecule type" value="Genomic_DNA"/>
</dbReference>
<reference evidence="2" key="1">
    <citation type="journal article" date="2011" name="MBio">
        <title>Novel metabolic attributes of the genus Cyanothece, comprising a group of unicellular nitrogen-fixing Cyanobacteria.</title>
        <authorList>
            <person name="Bandyopadhyay A."/>
            <person name="Elvitigala T."/>
            <person name="Welsh E."/>
            <person name="Stockel J."/>
            <person name="Liberton M."/>
            <person name="Min H."/>
            <person name="Sherman L.A."/>
            <person name="Pakrasi H.B."/>
        </authorList>
    </citation>
    <scope>NUCLEOTIDE SEQUENCE [LARGE SCALE GENOMIC DNA]</scope>
    <source>
        <strain evidence="2">PCC 8801</strain>
    </source>
</reference>
<dbReference type="RefSeq" id="WP_012597285.1">
    <property type="nucleotide sequence ID" value="NC_011726.1"/>
</dbReference>
<gene>
    <name evidence="1" type="ordered locus">PCC8801_4097</name>
</gene>
<dbReference type="KEGG" id="cyp:PCC8801_4097"/>